<dbReference type="SMR" id="Q18917"/>
<comment type="similarity">
    <text evidence="1">Belongs to the dynein light chain Tctex-type family.</text>
</comment>
<evidence type="ECO:0000313" key="4">
    <source>
        <dbReference type="WormBase" id="D1009.5"/>
    </source>
</evidence>
<dbReference type="HOGENOM" id="CLU_097204_4_1_1"/>
<evidence type="ECO:0000313" key="3">
    <source>
        <dbReference type="Proteomes" id="UP000001940"/>
    </source>
</evidence>
<dbReference type="AGR" id="WB:WBGene00017014"/>
<dbReference type="CDD" id="cd21459">
    <property type="entry name" value="DLC-like_TCTEX1D2"/>
    <property type="match status" value="1"/>
</dbReference>
<keyword evidence="3" id="KW-1185">Reference proteome</keyword>
<dbReference type="InParanoid" id="Q18917"/>
<dbReference type="Bgee" id="WBGene00017014">
    <property type="expression patterns" value="Expressed in pharyngeal muscle cell (C elegans) and 2 other cell types or tissues"/>
</dbReference>
<dbReference type="FunFam" id="3.30.1140.40:FF:000003">
    <property type="entry name" value="tctex1 domain-containing protein 2"/>
    <property type="match status" value="1"/>
</dbReference>
<organism evidence="2 3">
    <name type="scientific">Caenorhabditis elegans</name>
    <dbReference type="NCBI Taxonomy" id="6239"/>
    <lineage>
        <taxon>Eukaryota</taxon>
        <taxon>Metazoa</taxon>
        <taxon>Ecdysozoa</taxon>
        <taxon>Nematoda</taxon>
        <taxon>Chromadorea</taxon>
        <taxon>Rhabditida</taxon>
        <taxon>Rhabditina</taxon>
        <taxon>Rhabditomorpha</taxon>
        <taxon>Rhabditoidea</taxon>
        <taxon>Rhabditidae</taxon>
        <taxon>Peloderinae</taxon>
        <taxon>Caenorhabditis</taxon>
    </lineage>
</organism>
<dbReference type="PANTHER" id="PTHR21255">
    <property type="entry name" value="T-COMPLEX-ASSOCIATED-TESTIS-EXPRESSED 1/ DYNEIN LIGHT CHAIN"/>
    <property type="match status" value="1"/>
</dbReference>
<dbReference type="PIR" id="T15880">
    <property type="entry name" value="T15880"/>
</dbReference>
<dbReference type="eggNOG" id="KOG4108">
    <property type="taxonomic scope" value="Eukaryota"/>
</dbReference>
<dbReference type="GO" id="GO:0005737">
    <property type="term" value="C:cytoplasm"/>
    <property type="evidence" value="ECO:0000318"/>
    <property type="project" value="GO_Central"/>
</dbReference>
<sequence>MEDANDRNFVLRPTPGQKFRPKAVAGMIQEILGEKLGALTIYNVDEAELVSKDISASIRERLKGLQLPRYKYVIQTMIAEQCGNGATTAVQCVWDEDCDGYLTQRYVTGSIWCEVLVFAIFHY</sequence>
<dbReference type="EMBL" id="BX284606">
    <property type="protein sequence ID" value="CCD64418.1"/>
    <property type="molecule type" value="Genomic_DNA"/>
</dbReference>
<accession>Q18917</accession>
<dbReference type="GO" id="GO:0045505">
    <property type="term" value="F:dynein intermediate chain binding"/>
    <property type="evidence" value="ECO:0000318"/>
    <property type="project" value="GO_Central"/>
</dbReference>
<dbReference type="Gene3D" id="3.30.1140.40">
    <property type="entry name" value="Tctex-1"/>
    <property type="match status" value="1"/>
</dbReference>
<dbReference type="OrthoDB" id="10260741at2759"/>
<dbReference type="UCSC" id="D1009.5">
    <property type="organism name" value="c. elegans"/>
</dbReference>
<dbReference type="CTD" id="183892"/>
<evidence type="ECO:0000313" key="2">
    <source>
        <dbReference type="EMBL" id="CCD64418.1"/>
    </source>
</evidence>
<dbReference type="InterPro" id="IPR005334">
    <property type="entry name" value="Tctex-1-like"/>
</dbReference>
<dbReference type="PaxDb" id="6239-D1009.5"/>
<dbReference type="GO" id="GO:0005930">
    <property type="term" value="C:axoneme"/>
    <property type="evidence" value="ECO:0000314"/>
    <property type="project" value="WormBase"/>
</dbReference>
<dbReference type="GO" id="GO:0005868">
    <property type="term" value="C:cytoplasmic dynein complex"/>
    <property type="evidence" value="ECO:0000318"/>
    <property type="project" value="GO_Central"/>
</dbReference>
<dbReference type="AlphaFoldDB" id="Q18917"/>
<dbReference type="InterPro" id="IPR038586">
    <property type="entry name" value="Tctex-1-like_sf"/>
</dbReference>
<dbReference type="PANTHER" id="PTHR21255:SF7">
    <property type="entry name" value="DYNEIN LIGHT CHAIN TCTEX-TYPE PROTEIN 2B"/>
    <property type="match status" value="1"/>
</dbReference>
<dbReference type="GeneID" id="183892"/>
<dbReference type="Proteomes" id="UP000001940">
    <property type="component" value="Chromosome X"/>
</dbReference>
<protein>
    <submittedName>
        <fullName evidence="2">Tctex1 domain-containing protein 2</fullName>
    </submittedName>
</protein>
<dbReference type="Reactome" id="R-CEL-5620924">
    <property type="pathway name" value="Intraflagellar transport"/>
</dbReference>
<dbReference type="WormBase" id="D1009.5">
    <property type="protein sequence ID" value="CE04289"/>
    <property type="gene ID" value="WBGene00017014"/>
    <property type="gene designation" value="dylt-2"/>
</dbReference>
<dbReference type="Pfam" id="PF03645">
    <property type="entry name" value="Tctex-1"/>
    <property type="match status" value="1"/>
</dbReference>
<gene>
    <name evidence="2 4" type="primary">dylt-2</name>
    <name evidence="2" type="ORF">CELE_D1009.5</name>
    <name evidence="4" type="ORF">D1009.5</name>
</gene>
<dbReference type="GO" id="GO:0007018">
    <property type="term" value="P:microtubule-based movement"/>
    <property type="evidence" value="ECO:0000318"/>
    <property type="project" value="GO_Central"/>
</dbReference>
<dbReference type="OMA" id="YVIRPNF"/>
<dbReference type="FunCoup" id="Q18917">
    <property type="interactions" value="249"/>
</dbReference>
<name>Q18917_CAEEL</name>
<dbReference type="RefSeq" id="NP_509511.1">
    <property type="nucleotide sequence ID" value="NM_077110.3"/>
</dbReference>
<dbReference type="PhylomeDB" id="Q18917"/>
<dbReference type="KEGG" id="cel:CELE_D1009.5"/>
<evidence type="ECO:0000256" key="1">
    <source>
        <dbReference type="ARBA" id="ARBA00005361"/>
    </source>
</evidence>
<proteinExistence type="inferred from homology"/>
<reference evidence="2 3" key="1">
    <citation type="journal article" date="1998" name="Science">
        <title>Genome sequence of the nematode C. elegans: a platform for investigating biology.</title>
        <authorList>
            <consortium name="The C. elegans sequencing consortium"/>
            <person name="Sulson J.E."/>
            <person name="Waterston R."/>
        </authorList>
    </citation>
    <scope>NUCLEOTIDE SEQUENCE [LARGE SCALE GENOMIC DNA]</scope>
    <source>
        <strain evidence="2 3">Bristol N2</strain>
    </source>
</reference>
<dbReference type="STRING" id="6239.D1009.5.1"/>